<evidence type="ECO:0000313" key="4">
    <source>
        <dbReference type="Proteomes" id="UP001500368"/>
    </source>
</evidence>
<keyword evidence="2" id="KW-0472">Membrane</keyword>
<keyword evidence="4" id="KW-1185">Reference proteome</keyword>
<dbReference type="InterPro" id="IPR007163">
    <property type="entry name" value="VCA0040-like"/>
</dbReference>
<comment type="caution">
    <text evidence="3">The sequence shown here is derived from an EMBL/GenBank/DDBJ whole genome shotgun (WGS) entry which is preliminary data.</text>
</comment>
<dbReference type="Proteomes" id="UP001500368">
    <property type="component" value="Unassembled WGS sequence"/>
</dbReference>
<dbReference type="RefSeq" id="WP_345477792.1">
    <property type="nucleotide sequence ID" value="NZ_BAABLW010000007.1"/>
</dbReference>
<dbReference type="EMBL" id="BAABLW010000007">
    <property type="protein sequence ID" value="GAA4922394.1"/>
    <property type="molecule type" value="Genomic_DNA"/>
</dbReference>
<feature type="transmembrane region" description="Helical" evidence="2">
    <location>
        <begin position="182"/>
        <end position="210"/>
    </location>
</feature>
<reference evidence="4" key="1">
    <citation type="journal article" date="2019" name="Int. J. Syst. Evol. Microbiol.">
        <title>The Global Catalogue of Microorganisms (GCM) 10K type strain sequencing project: providing services to taxonomists for standard genome sequencing and annotation.</title>
        <authorList>
            <consortium name="The Broad Institute Genomics Platform"/>
            <consortium name="The Broad Institute Genome Sequencing Center for Infectious Disease"/>
            <person name="Wu L."/>
            <person name="Ma J."/>
        </authorList>
    </citation>
    <scope>NUCLEOTIDE SEQUENCE [LARGE SCALE GENOMIC DNA]</scope>
    <source>
        <strain evidence="4">JCM 19129</strain>
    </source>
</reference>
<protein>
    <submittedName>
        <fullName evidence="3">DUF368 domain-containing protein</fullName>
    </submittedName>
</protein>
<name>A0ABP9FZQ4_9MICC</name>
<evidence type="ECO:0000256" key="1">
    <source>
        <dbReference type="SAM" id="MobiDB-lite"/>
    </source>
</evidence>
<keyword evidence="2" id="KW-1133">Transmembrane helix</keyword>
<sequence>MHQSSSEPQPSDTATRSGGAVAHRPTSLPGNVIRGALIGIVETVPGVSGGTVALVVGIYKQLIDSASALVSAARSLITGPQRLASAREHLHHVHWAVVLPVLIGMPLGLFTAVQFIGDWVETHPELTRAAFFGMVLASIAVPVRMAGRLKGKHWIAGLAAAALTFWLVSLPPNNAEAHWWILLPAAAVAVCALLLPGLSGSFLLLTFGLYEPTIDAARDLDLAYLGIFALGMLLGLLSIVKGLKWLLDHHHTMTLTVLAGVMLGALRTLWPWQTEDRVMLAPAENLGPVLGLAAAGFLVVLVLVVIDARMTARHAREL</sequence>
<feature type="transmembrane region" description="Helical" evidence="2">
    <location>
        <begin position="290"/>
        <end position="308"/>
    </location>
</feature>
<accession>A0ABP9FZQ4</accession>
<keyword evidence="2" id="KW-0812">Transmembrane</keyword>
<evidence type="ECO:0000256" key="2">
    <source>
        <dbReference type="SAM" id="Phobius"/>
    </source>
</evidence>
<gene>
    <name evidence="3" type="ORF">GCM10025790_19080</name>
</gene>
<organism evidence="3 4">
    <name type="scientific">Nesterenkonia rhizosphaerae</name>
    <dbReference type="NCBI Taxonomy" id="1348272"/>
    <lineage>
        <taxon>Bacteria</taxon>
        <taxon>Bacillati</taxon>
        <taxon>Actinomycetota</taxon>
        <taxon>Actinomycetes</taxon>
        <taxon>Micrococcales</taxon>
        <taxon>Micrococcaceae</taxon>
        <taxon>Nesterenkonia</taxon>
    </lineage>
</organism>
<feature type="transmembrane region" description="Helical" evidence="2">
    <location>
        <begin position="222"/>
        <end position="240"/>
    </location>
</feature>
<feature type="transmembrane region" description="Helical" evidence="2">
    <location>
        <begin position="93"/>
        <end position="117"/>
    </location>
</feature>
<evidence type="ECO:0000313" key="3">
    <source>
        <dbReference type="EMBL" id="GAA4922394.1"/>
    </source>
</evidence>
<dbReference type="PANTHER" id="PTHR37308:SF1">
    <property type="entry name" value="POLYPRENYL-PHOSPHATE TRANSPORTER"/>
    <property type="match status" value="1"/>
</dbReference>
<dbReference type="Pfam" id="PF04018">
    <property type="entry name" value="VCA0040-like"/>
    <property type="match status" value="1"/>
</dbReference>
<feature type="region of interest" description="Disordered" evidence="1">
    <location>
        <begin position="1"/>
        <end position="26"/>
    </location>
</feature>
<dbReference type="PANTHER" id="PTHR37308">
    <property type="entry name" value="INTEGRAL MEMBRANE PROTEIN"/>
    <property type="match status" value="1"/>
</dbReference>
<proteinExistence type="predicted"/>
<feature type="transmembrane region" description="Helical" evidence="2">
    <location>
        <begin position="129"/>
        <end position="147"/>
    </location>
</feature>
<feature type="transmembrane region" description="Helical" evidence="2">
    <location>
        <begin position="153"/>
        <end position="170"/>
    </location>
</feature>
<feature type="compositionally biased region" description="Polar residues" evidence="1">
    <location>
        <begin position="1"/>
        <end position="16"/>
    </location>
</feature>